<dbReference type="EMBL" id="QVLX01000001">
    <property type="protein sequence ID" value="RGE90140.1"/>
    <property type="molecule type" value="Genomic_DNA"/>
</dbReference>
<dbReference type="AlphaFoldDB" id="A0A3E3K6B1"/>
<organism evidence="1 2">
    <name type="scientific">Sellimonas intestinalis</name>
    <dbReference type="NCBI Taxonomy" id="1653434"/>
    <lineage>
        <taxon>Bacteria</taxon>
        <taxon>Bacillati</taxon>
        <taxon>Bacillota</taxon>
        <taxon>Clostridia</taxon>
        <taxon>Lachnospirales</taxon>
        <taxon>Lachnospiraceae</taxon>
        <taxon>Sellimonas</taxon>
    </lineage>
</organism>
<name>A0A3E3K6B1_9FIRM</name>
<sequence length="256" mass="30278">MQTGPEKQMISMFEEAIELSSQFKKATYEPTFRGFFERRRPELARMLKEIREKDEGRRKQLIQVLGTEVPEYASEQLHKLSDKRKRENRILDYNLALVTFFIPLLLYSRDPELEAVADEMISSWNRIDTVTMKVGKSTFEEINGGFRKRLCYVTTAVCRSLQKPDECYELKLLREYRDRYLVSSEGGKETIREYYNIAPTIVKRIERMAEADVIYQKIWEEYLNPCIHLIEAGELAACRTVYTNMIQDLEQDYLFS</sequence>
<dbReference type="RefSeq" id="WP_024732440.1">
    <property type="nucleotide sequence ID" value="NZ_CALBAT010000002.1"/>
</dbReference>
<gene>
    <name evidence="1" type="ORF">DW016_02520</name>
</gene>
<proteinExistence type="predicted"/>
<dbReference type="NCBIfam" id="NF041770">
    <property type="entry name" value="CFI_box_CTERM"/>
    <property type="match status" value="1"/>
</dbReference>
<dbReference type="OrthoDB" id="583109at2"/>
<accession>A0A3E3K6B1</accession>
<keyword evidence="2" id="KW-1185">Reference proteome</keyword>
<evidence type="ECO:0000313" key="2">
    <source>
        <dbReference type="Proteomes" id="UP000261080"/>
    </source>
</evidence>
<dbReference type="GeneID" id="97192556"/>
<protein>
    <submittedName>
        <fullName evidence="1">Uncharacterized protein</fullName>
    </submittedName>
</protein>
<dbReference type="InterPro" id="IPR049886">
    <property type="entry name" value="CFI_box_CTERM_dom"/>
</dbReference>
<evidence type="ECO:0000313" key="1">
    <source>
        <dbReference type="EMBL" id="RGE90140.1"/>
    </source>
</evidence>
<dbReference type="Proteomes" id="UP000261080">
    <property type="component" value="Unassembled WGS sequence"/>
</dbReference>
<reference evidence="1 2" key="1">
    <citation type="submission" date="2018-08" db="EMBL/GenBank/DDBJ databases">
        <title>A genome reference for cultivated species of the human gut microbiota.</title>
        <authorList>
            <person name="Zou Y."/>
            <person name="Xue W."/>
            <person name="Luo G."/>
        </authorList>
    </citation>
    <scope>NUCLEOTIDE SEQUENCE [LARGE SCALE GENOMIC DNA]</scope>
    <source>
        <strain evidence="1 2">AF37-2AT</strain>
    </source>
</reference>
<comment type="caution">
    <text evidence="1">The sequence shown here is derived from an EMBL/GenBank/DDBJ whole genome shotgun (WGS) entry which is preliminary data.</text>
</comment>